<keyword evidence="8" id="KW-1185">Reference proteome</keyword>
<organism evidence="7 8">
    <name type="scientific">Thelonectria olida</name>
    <dbReference type="NCBI Taxonomy" id="1576542"/>
    <lineage>
        <taxon>Eukaryota</taxon>
        <taxon>Fungi</taxon>
        <taxon>Dikarya</taxon>
        <taxon>Ascomycota</taxon>
        <taxon>Pezizomycotina</taxon>
        <taxon>Sordariomycetes</taxon>
        <taxon>Hypocreomycetidae</taxon>
        <taxon>Hypocreales</taxon>
        <taxon>Nectriaceae</taxon>
        <taxon>Thelonectria</taxon>
    </lineage>
</organism>
<dbReference type="Proteomes" id="UP000777438">
    <property type="component" value="Unassembled WGS sequence"/>
</dbReference>
<evidence type="ECO:0000256" key="4">
    <source>
        <dbReference type="ARBA" id="ARBA00023136"/>
    </source>
</evidence>
<dbReference type="PANTHER" id="PTHR28165:SF1">
    <property type="entry name" value="NON-CLASSICAL EXPORT PROTEIN 2-RELATED"/>
    <property type="match status" value="1"/>
</dbReference>
<evidence type="ECO:0000256" key="2">
    <source>
        <dbReference type="ARBA" id="ARBA00022692"/>
    </source>
</evidence>
<protein>
    <submittedName>
        <fullName evidence="7">Marvel domain-containing protein</fullName>
    </submittedName>
</protein>
<reference evidence="7 8" key="1">
    <citation type="journal article" date="2021" name="Nat. Commun.">
        <title>Genetic determinants of endophytism in the Arabidopsis root mycobiome.</title>
        <authorList>
            <person name="Mesny F."/>
            <person name="Miyauchi S."/>
            <person name="Thiergart T."/>
            <person name="Pickel B."/>
            <person name="Atanasova L."/>
            <person name="Karlsson M."/>
            <person name="Huettel B."/>
            <person name="Barry K.W."/>
            <person name="Haridas S."/>
            <person name="Chen C."/>
            <person name="Bauer D."/>
            <person name="Andreopoulos W."/>
            <person name="Pangilinan J."/>
            <person name="LaButti K."/>
            <person name="Riley R."/>
            <person name="Lipzen A."/>
            <person name="Clum A."/>
            <person name="Drula E."/>
            <person name="Henrissat B."/>
            <person name="Kohler A."/>
            <person name="Grigoriev I.V."/>
            <person name="Martin F.M."/>
            <person name="Hacquard S."/>
        </authorList>
    </citation>
    <scope>NUCLEOTIDE SEQUENCE [LARGE SCALE GENOMIC DNA]</scope>
    <source>
        <strain evidence="7 8">MPI-CAGE-CH-0241</strain>
    </source>
</reference>
<keyword evidence="4 5" id="KW-0472">Membrane</keyword>
<feature type="transmembrane region" description="Helical" evidence="5">
    <location>
        <begin position="12"/>
        <end position="30"/>
    </location>
</feature>
<comment type="caution">
    <text evidence="7">The sequence shown here is derived from an EMBL/GenBank/DDBJ whole genome shotgun (WGS) entry which is preliminary data.</text>
</comment>
<evidence type="ECO:0000313" key="7">
    <source>
        <dbReference type="EMBL" id="KAH6899975.1"/>
    </source>
</evidence>
<dbReference type="GO" id="GO:0005886">
    <property type="term" value="C:plasma membrane"/>
    <property type="evidence" value="ECO:0007669"/>
    <property type="project" value="TreeGrafter"/>
</dbReference>
<dbReference type="PANTHER" id="PTHR28165">
    <property type="entry name" value="NON-CLASSICAL EXPORT PROTEIN 2-RELATED"/>
    <property type="match status" value="1"/>
</dbReference>
<feature type="transmembrane region" description="Helical" evidence="5">
    <location>
        <begin position="42"/>
        <end position="66"/>
    </location>
</feature>
<dbReference type="Pfam" id="PF01284">
    <property type="entry name" value="MARVEL"/>
    <property type="match status" value="1"/>
</dbReference>
<evidence type="ECO:0000313" key="8">
    <source>
        <dbReference type="Proteomes" id="UP000777438"/>
    </source>
</evidence>
<dbReference type="OrthoDB" id="5423111at2759"/>
<dbReference type="GO" id="GO:0070941">
    <property type="term" value="P:eisosome assembly"/>
    <property type="evidence" value="ECO:0007669"/>
    <property type="project" value="TreeGrafter"/>
</dbReference>
<keyword evidence="2 5" id="KW-0812">Transmembrane</keyword>
<dbReference type="GO" id="GO:0032126">
    <property type="term" value="C:eisosome"/>
    <property type="evidence" value="ECO:0007669"/>
    <property type="project" value="TreeGrafter"/>
</dbReference>
<sequence length="175" mass="18998">MRVNLIKMILRCTELLITVLITAIIGNVIASNVDAFGTANAAVNFVMFVAVVSWIVSITGIVSFFASVVANPMILLPLDGVALLFTMIAATVVSAKLRMVDCGDIEVKKMPSDWIAWGSNSDEKRCRELQSGAVFAWFLFVSYAGSFFFSFKDAREHVGGSFRSASRPSMSQIGV</sequence>
<evidence type="ECO:0000256" key="1">
    <source>
        <dbReference type="ARBA" id="ARBA00004141"/>
    </source>
</evidence>
<feature type="transmembrane region" description="Helical" evidence="5">
    <location>
        <begin position="134"/>
        <end position="151"/>
    </location>
</feature>
<dbReference type="InterPro" id="IPR008253">
    <property type="entry name" value="Marvel"/>
</dbReference>
<dbReference type="InterPro" id="IPR052649">
    <property type="entry name" value="NCE102-like"/>
</dbReference>
<dbReference type="GO" id="GO:0072659">
    <property type="term" value="P:protein localization to plasma membrane"/>
    <property type="evidence" value="ECO:0007669"/>
    <property type="project" value="TreeGrafter"/>
</dbReference>
<dbReference type="EMBL" id="JAGPYM010000001">
    <property type="protein sequence ID" value="KAH6899975.1"/>
    <property type="molecule type" value="Genomic_DNA"/>
</dbReference>
<feature type="transmembrane region" description="Helical" evidence="5">
    <location>
        <begin position="73"/>
        <end position="93"/>
    </location>
</feature>
<dbReference type="AlphaFoldDB" id="A0A9P9AWP6"/>
<evidence type="ECO:0000259" key="6">
    <source>
        <dbReference type="Pfam" id="PF01284"/>
    </source>
</evidence>
<feature type="domain" description="MARVEL" evidence="6">
    <location>
        <begin position="7"/>
        <end position="149"/>
    </location>
</feature>
<gene>
    <name evidence="7" type="ORF">B0T10DRAFT_11995</name>
</gene>
<comment type="subcellular location">
    <subcellularLocation>
        <location evidence="1">Membrane</location>
        <topology evidence="1">Multi-pass membrane protein</topology>
    </subcellularLocation>
</comment>
<evidence type="ECO:0000256" key="5">
    <source>
        <dbReference type="SAM" id="Phobius"/>
    </source>
</evidence>
<keyword evidence="3 5" id="KW-1133">Transmembrane helix</keyword>
<name>A0A9P9AWP6_9HYPO</name>
<evidence type="ECO:0000256" key="3">
    <source>
        <dbReference type="ARBA" id="ARBA00022989"/>
    </source>
</evidence>
<proteinExistence type="predicted"/>
<accession>A0A9P9AWP6</accession>